<dbReference type="PANTHER" id="PTHR30349:SF77">
    <property type="entry name" value="TYROSINE RECOMBINASE XERC"/>
    <property type="match status" value="1"/>
</dbReference>
<gene>
    <name evidence="12" type="ORF">IAC04_05960</name>
</gene>
<dbReference type="InterPro" id="IPR044068">
    <property type="entry name" value="CB"/>
</dbReference>
<keyword evidence="8" id="KW-0131">Cell cycle</keyword>
<dbReference type="GO" id="GO:0003677">
    <property type="term" value="F:DNA binding"/>
    <property type="evidence" value="ECO:0007669"/>
    <property type="project" value="UniProtKB-UniRule"/>
</dbReference>
<protein>
    <submittedName>
        <fullName evidence="12">Tyrosine-type recombinase/integrase</fullName>
    </submittedName>
</protein>
<evidence type="ECO:0000256" key="4">
    <source>
        <dbReference type="ARBA" id="ARBA00022829"/>
    </source>
</evidence>
<dbReference type="GO" id="GO:0007059">
    <property type="term" value="P:chromosome segregation"/>
    <property type="evidence" value="ECO:0007669"/>
    <property type="project" value="UniProtKB-KW"/>
</dbReference>
<dbReference type="InterPro" id="IPR002104">
    <property type="entry name" value="Integrase_catalytic"/>
</dbReference>
<keyword evidence="7" id="KW-0233">DNA recombination</keyword>
<dbReference type="PROSITE" id="PS51898">
    <property type="entry name" value="TYR_RECOMBINASE"/>
    <property type="match status" value="1"/>
</dbReference>
<evidence type="ECO:0000256" key="1">
    <source>
        <dbReference type="ARBA" id="ARBA00004496"/>
    </source>
</evidence>
<dbReference type="InterPro" id="IPR011010">
    <property type="entry name" value="DNA_brk_join_enz"/>
</dbReference>
<evidence type="ECO:0000256" key="5">
    <source>
        <dbReference type="ARBA" id="ARBA00022908"/>
    </source>
</evidence>
<dbReference type="InterPro" id="IPR010998">
    <property type="entry name" value="Integrase_recombinase_N"/>
</dbReference>
<dbReference type="InterPro" id="IPR050090">
    <property type="entry name" value="Tyrosine_recombinase_XerCD"/>
</dbReference>
<dbReference type="AlphaFoldDB" id="A0A9D2KAI9"/>
<dbReference type="GO" id="GO:0051301">
    <property type="term" value="P:cell division"/>
    <property type="evidence" value="ECO:0007669"/>
    <property type="project" value="UniProtKB-KW"/>
</dbReference>
<evidence type="ECO:0000256" key="7">
    <source>
        <dbReference type="ARBA" id="ARBA00023172"/>
    </source>
</evidence>
<dbReference type="InterPro" id="IPR013762">
    <property type="entry name" value="Integrase-like_cat_sf"/>
</dbReference>
<feature type="domain" description="Core-binding (CB)" evidence="11">
    <location>
        <begin position="1"/>
        <end position="87"/>
    </location>
</feature>
<dbReference type="Gene3D" id="1.10.150.130">
    <property type="match status" value="1"/>
</dbReference>
<dbReference type="GO" id="GO:0005737">
    <property type="term" value="C:cytoplasm"/>
    <property type="evidence" value="ECO:0007669"/>
    <property type="project" value="UniProtKB-SubCell"/>
</dbReference>
<keyword evidence="5" id="KW-0229">DNA integration</keyword>
<proteinExistence type="predicted"/>
<dbReference type="PANTHER" id="PTHR30349">
    <property type="entry name" value="PHAGE INTEGRASE-RELATED"/>
    <property type="match status" value="1"/>
</dbReference>
<evidence type="ECO:0000256" key="9">
    <source>
        <dbReference type="PROSITE-ProRule" id="PRU01248"/>
    </source>
</evidence>
<evidence type="ECO:0000259" key="11">
    <source>
        <dbReference type="PROSITE" id="PS51900"/>
    </source>
</evidence>
<evidence type="ECO:0000313" key="13">
    <source>
        <dbReference type="Proteomes" id="UP000824115"/>
    </source>
</evidence>
<dbReference type="SUPFAM" id="SSF56349">
    <property type="entry name" value="DNA breaking-rejoining enzymes"/>
    <property type="match status" value="1"/>
</dbReference>
<feature type="domain" description="Tyr recombinase" evidence="10">
    <location>
        <begin position="108"/>
        <end position="301"/>
    </location>
</feature>
<keyword evidence="2" id="KW-0963">Cytoplasm</keyword>
<dbReference type="EMBL" id="DXAW01000103">
    <property type="protein sequence ID" value="HIZ86016.1"/>
    <property type="molecule type" value="Genomic_DNA"/>
</dbReference>
<evidence type="ECO:0000256" key="6">
    <source>
        <dbReference type="ARBA" id="ARBA00023125"/>
    </source>
</evidence>
<comment type="subcellular location">
    <subcellularLocation>
        <location evidence="1">Cytoplasm</location>
    </subcellularLocation>
</comment>
<dbReference type="GO" id="GO:0006310">
    <property type="term" value="P:DNA recombination"/>
    <property type="evidence" value="ECO:0007669"/>
    <property type="project" value="UniProtKB-KW"/>
</dbReference>
<evidence type="ECO:0000259" key="10">
    <source>
        <dbReference type="PROSITE" id="PS51898"/>
    </source>
</evidence>
<comment type="caution">
    <text evidence="12">The sequence shown here is derived from an EMBL/GenBank/DDBJ whole genome shotgun (WGS) entry which is preliminary data.</text>
</comment>
<keyword evidence="3" id="KW-0132">Cell division</keyword>
<dbReference type="Proteomes" id="UP000824115">
    <property type="component" value="Unassembled WGS sequence"/>
</dbReference>
<evidence type="ECO:0000256" key="2">
    <source>
        <dbReference type="ARBA" id="ARBA00022490"/>
    </source>
</evidence>
<accession>A0A9D2KAI9</accession>
<sequence length="315" mass="35940">MTEEFLRYIESERRYSARTCAIYRDVLESFYKFQYPEADALTEGQEKEALKYSCLRAYTAYCLENGLSARTVNLHLSALSSYCRWLVRQGVLASNPVRRVIRPKEHRRLPEFYTEGALTRLLDSKGLDGSGTASSQMSFHDYRNAMIMLILYTTGMRRSEIVSLRCVDFDPDRRVFTVLGKGDKMREIPVPISVCDEILLYLKRIKTEFPEARDNGRFFLTDSGAPLYPEFVNEAVHEELDGVEGFSGKKSPHVLRHSLATHLLNKGADLNSIKEILGHSSLATTQVYTHTSLEQLKNTYLTAHPRAKNGGNYED</sequence>
<evidence type="ECO:0000313" key="12">
    <source>
        <dbReference type="EMBL" id="HIZ86016.1"/>
    </source>
</evidence>
<keyword evidence="6 9" id="KW-0238">DNA-binding</keyword>
<name>A0A9D2KAI9_9BACT</name>
<reference evidence="12" key="2">
    <citation type="submission" date="2021-04" db="EMBL/GenBank/DDBJ databases">
        <authorList>
            <person name="Gilroy R."/>
        </authorList>
    </citation>
    <scope>NUCLEOTIDE SEQUENCE</scope>
    <source>
        <strain evidence="12">Gambia16-554</strain>
    </source>
</reference>
<evidence type="ECO:0000256" key="8">
    <source>
        <dbReference type="ARBA" id="ARBA00023306"/>
    </source>
</evidence>
<organism evidence="12 13">
    <name type="scientific">Candidatus Coprenecus stercoravium</name>
    <dbReference type="NCBI Taxonomy" id="2840735"/>
    <lineage>
        <taxon>Bacteria</taxon>
        <taxon>Pseudomonadati</taxon>
        <taxon>Bacteroidota</taxon>
        <taxon>Bacteroidia</taxon>
        <taxon>Bacteroidales</taxon>
        <taxon>Rikenellaceae</taxon>
        <taxon>Rikenellaceae incertae sedis</taxon>
        <taxon>Candidatus Coprenecus</taxon>
    </lineage>
</organism>
<dbReference type="Gene3D" id="1.10.443.10">
    <property type="entry name" value="Intergrase catalytic core"/>
    <property type="match status" value="1"/>
</dbReference>
<evidence type="ECO:0000256" key="3">
    <source>
        <dbReference type="ARBA" id="ARBA00022618"/>
    </source>
</evidence>
<dbReference type="GO" id="GO:0015074">
    <property type="term" value="P:DNA integration"/>
    <property type="evidence" value="ECO:0007669"/>
    <property type="project" value="UniProtKB-KW"/>
</dbReference>
<dbReference type="Pfam" id="PF00589">
    <property type="entry name" value="Phage_integrase"/>
    <property type="match status" value="1"/>
</dbReference>
<dbReference type="InterPro" id="IPR004107">
    <property type="entry name" value="Integrase_SAM-like_N"/>
</dbReference>
<dbReference type="Pfam" id="PF02899">
    <property type="entry name" value="Phage_int_SAM_1"/>
    <property type="match status" value="1"/>
</dbReference>
<keyword evidence="4" id="KW-0159">Chromosome partition</keyword>
<reference evidence="12" key="1">
    <citation type="journal article" date="2021" name="PeerJ">
        <title>Extensive microbial diversity within the chicken gut microbiome revealed by metagenomics and culture.</title>
        <authorList>
            <person name="Gilroy R."/>
            <person name="Ravi A."/>
            <person name="Getino M."/>
            <person name="Pursley I."/>
            <person name="Horton D.L."/>
            <person name="Alikhan N.F."/>
            <person name="Baker D."/>
            <person name="Gharbi K."/>
            <person name="Hall N."/>
            <person name="Watson M."/>
            <person name="Adriaenssens E.M."/>
            <person name="Foster-Nyarko E."/>
            <person name="Jarju S."/>
            <person name="Secka A."/>
            <person name="Antonio M."/>
            <person name="Oren A."/>
            <person name="Chaudhuri R.R."/>
            <person name="La Ragione R."/>
            <person name="Hildebrand F."/>
            <person name="Pallen M.J."/>
        </authorList>
    </citation>
    <scope>NUCLEOTIDE SEQUENCE</scope>
    <source>
        <strain evidence="12">Gambia16-554</strain>
    </source>
</reference>
<dbReference type="PROSITE" id="PS51900">
    <property type="entry name" value="CB"/>
    <property type="match status" value="1"/>
</dbReference>